<protein>
    <recommendedName>
        <fullName evidence="4">DUF4181 domain-containing protein</fullName>
    </recommendedName>
</protein>
<dbReference type="EMBL" id="JAUCEY010000008">
    <property type="protein sequence ID" value="MDM5453643.1"/>
    <property type="molecule type" value="Genomic_DNA"/>
</dbReference>
<keyword evidence="1" id="KW-0812">Transmembrane</keyword>
<comment type="caution">
    <text evidence="2">The sequence shown here is derived from an EMBL/GenBank/DDBJ whole genome shotgun (WGS) entry which is preliminary data.</text>
</comment>
<feature type="transmembrane region" description="Helical" evidence="1">
    <location>
        <begin position="106"/>
        <end position="127"/>
    </location>
</feature>
<dbReference type="RefSeq" id="WP_289320371.1">
    <property type="nucleotide sequence ID" value="NZ_JAUCEY010000008.1"/>
</dbReference>
<evidence type="ECO:0000313" key="3">
    <source>
        <dbReference type="Proteomes" id="UP001234602"/>
    </source>
</evidence>
<proteinExistence type="predicted"/>
<evidence type="ECO:0000313" key="2">
    <source>
        <dbReference type="EMBL" id="MDM5453643.1"/>
    </source>
</evidence>
<evidence type="ECO:0008006" key="4">
    <source>
        <dbReference type="Google" id="ProtNLM"/>
    </source>
</evidence>
<gene>
    <name evidence="2" type="ORF">QUF89_15900</name>
</gene>
<evidence type="ECO:0000256" key="1">
    <source>
        <dbReference type="SAM" id="Phobius"/>
    </source>
</evidence>
<feature type="transmembrane region" description="Helical" evidence="1">
    <location>
        <begin position="78"/>
        <end position="94"/>
    </location>
</feature>
<organism evidence="2 3">
    <name type="scientific">Peribacillus simplex</name>
    <dbReference type="NCBI Taxonomy" id="1478"/>
    <lineage>
        <taxon>Bacteria</taxon>
        <taxon>Bacillati</taxon>
        <taxon>Bacillota</taxon>
        <taxon>Bacilli</taxon>
        <taxon>Bacillales</taxon>
        <taxon>Bacillaceae</taxon>
        <taxon>Peribacillus</taxon>
    </lineage>
</organism>
<sequence>MAVINIIKLTMVSLEFLGKVVQDWKVINELLNYFYGEKKMDKLRNRLYLNMFFGTIGIVLMGVGALKYQVVVDDFEGYIIAYTGFLFTTGYINYLEKKAGISNKIIWIKAGISIALFLIISFTLHILSF</sequence>
<keyword evidence="1" id="KW-0472">Membrane</keyword>
<feature type="transmembrane region" description="Helical" evidence="1">
    <location>
        <begin position="47"/>
        <end position="66"/>
    </location>
</feature>
<accession>A0AAW7ITL8</accession>
<name>A0AAW7ITL8_9BACI</name>
<dbReference type="Proteomes" id="UP001234602">
    <property type="component" value="Unassembled WGS sequence"/>
</dbReference>
<reference evidence="2" key="1">
    <citation type="submission" date="2023-06" db="EMBL/GenBank/DDBJ databases">
        <title>Comparative genomics of Bacillaceae isolates and their secondary metabolite potential.</title>
        <authorList>
            <person name="Song L."/>
            <person name="Nielsen L.J."/>
            <person name="Mohite O."/>
            <person name="Xu X."/>
            <person name="Weber T."/>
            <person name="Kovacs A.T."/>
        </authorList>
    </citation>
    <scope>NUCLEOTIDE SEQUENCE</scope>
    <source>
        <strain evidence="2">D8_B_37</strain>
    </source>
</reference>
<keyword evidence="1" id="KW-1133">Transmembrane helix</keyword>
<dbReference type="AlphaFoldDB" id="A0AAW7ITL8"/>